<accession>A0AAU9QAA3</accession>
<dbReference type="AlphaFoldDB" id="A0AAU9QAA3"/>
<sequence length="164" mass="18220">MLRFFLLLISLISPFTYAAPTLLVGDAYHIESSPGGSGMGLDYRGIGIDRDSGQGFSHVEFGELIDTSTLLNGRVLEVFSEAVAPVGNPYPGYTGYITLSVGELYNKIIISVNNGEFVGEFNYSRIYNNSYIYEMPSSINSKDFWLYLDDRIGQHLKLEVVHAE</sequence>
<feature type="chain" id="PRO_5043605806" description="Secreted protein" evidence="1">
    <location>
        <begin position="19"/>
        <end position="164"/>
    </location>
</feature>
<evidence type="ECO:0000313" key="2">
    <source>
        <dbReference type="EMBL" id="CAH1537486.1"/>
    </source>
</evidence>
<dbReference type="EMBL" id="CAKMTQ010000045">
    <property type="protein sequence ID" value="CAH1537486.1"/>
    <property type="molecule type" value="Genomic_DNA"/>
</dbReference>
<dbReference type="RefSeq" id="WP_409931748.1">
    <property type="nucleotide sequence ID" value="NZ_CAKMTQ010000045.1"/>
</dbReference>
<keyword evidence="1" id="KW-0732">Signal</keyword>
<gene>
    <name evidence="2" type="ORF">THF1D04_50036</name>
</gene>
<evidence type="ECO:0008006" key="4">
    <source>
        <dbReference type="Google" id="ProtNLM"/>
    </source>
</evidence>
<organism evidence="2 3">
    <name type="scientific">Vibrio owensii</name>
    <dbReference type="NCBI Taxonomy" id="696485"/>
    <lineage>
        <taxon>Bacteria</taxon>
        <taxon>Pseudomonadati</taxon>
        <taxon>Pseudomonadota</taxon>
        <taxon>Gammaproteobacteria</taxon>
        <taxon>Vibrionales</taxon>
        <taxon>Vibrionaceae</taxon>
        <taxon>Vibrio</taxon>
    </lineage>
</organism>
<dbReference type="Proteomes" id="UP001295420">
    <property type="component" value="Unassembled WGS sequence"/>
</dbReference>
<name>A0AAU9QAA3_9VIBR</name>
<evidence type="ECO:0000313" key="3">
    <source>
        <dbReference type="Proteomes" id="UP001295420"/>
    </source>
</evidence>
<reference evidence="2" key="1">
    <citation type="submission" date="2022-01" db="EMBL/GenBank/DDBJ databases">
        <authorList>
            <person name="Lagorce A."/>
        </authorList>
    </citation>
    <scope>NUCLEOTIDE SEQUENCE</scope>
    <source>
        <strain evidence="2">Th15_F1_D04</strain>
    </source>
</reference>
<proteinExistence type="predicted"/>
<feature type="signal peptide" evidence="1">
    <location>
        <begin position="1"/>
        <end position="18"/>
    </location>
</feature>
<protein>
    <recommendedName>
        <fullName evidence="4">Secreted protein</fullName>
    </recommendedName>
</protein>
<evidence type="ECO:0000256" key="1">
    <source>
        <dbReference type="SAM" id="SignalP"/>
    </source>
</evidence>
<comment type="caution">
    <text evidence="2">The sequence shown here is derived from an EMBL/GenBank/DDBJ whole genome shotgun (WGS) entry which is preliminary data.</text>
</comment>